<reference evidence="2" key="2">
    <citation type="submission" date="2021-02" db="EMBL/GenBank/DDBJ databases">
        <authorList>
            <person name="Kimball J.A."/>
            <person name="Haas M.W."/>
            <person name="Macchietto M."/>
            <person name="Kono T."/>
            <person name="Duquette J."/>
            <person name="Shao M."/>
        </authorList>
    </citation>
    <scope>NUCLEOTIDE SEQUENCE</scope>
    <source>
        <tissue evidence="2">Fresh leaf tissue</tissue>
    </source>
</reference>
<proteinExistence type="predicted"/>
<evidence type="ECO:0000313" key="2">
    <source>
        <dbReference type="EMBL" id="KAG8099993.1"/>
    </source>
</evidence>
<feature type="region of interest" description="Disordered" evidence="1">
    <location>
        <begin position="138"/>
        <end position="157"/>
    </location>
</feature>
<dbReference type="EMBL" id="JAAALK010000079">
    <property type="protein sequence ID" value="KAG8099993.1"/>
    <property type="molecule type" value="Genomic_DNA"/>
</dbReference>
<evidence type="ECO:0000256" key="1">
    <source>
        <dbReference type="SAM" id="MobiDB-lite"/>
    </source>
</evidence>
<keyword evidence="3" id="KW-1185">Reference proteome</keyword>
<reference evidence="2" key="1">
    <citation type="journal article" date="2021" name="bioRxiv">
        <title>Whole Genome Assembly and Annotation of Northern Wild Rice, Zizania palustris L., Supports a Whole Genome Duplication in the Zizania Genus.</title>
        <authorList>
            <person name="Haas M."/>
            <person name="Kono T."/>
            <person name="Macchietto M."/>
            <person name="Millas R."/>
            <person name="McGilp L."/>
            <person name="Shao M."/>
            <person name="Duquette J."/>
            <person name="Hirsch C.N."/>
            <person name="Kimball J."/>
        </authorList>
    </citation>
    <scope>NUCLEOTIDE SEQUENCE</scope>
    <source>
        <tissue evidence="2">Fresh leaf tissue</tissue>
    </source>
</reference>
<feature type="compositionally biased region" description="Low complexity" evidence="1">
    <location>
        <begin position="138"/>
        <end position="153"/>
    </location>
</feature>
<protein>
    <submittedName>
        <fullName evidence="2">Uncharacterized protein</fullName>
    </submittedName>
</protein>
<feature type="region of interest" description="Disordered" evidence="1">
    <location>
        <begin position="1"/>
        <end position="39"/>
    </location>
</feature>
<accession>A0A8J5X4K0</accession>
<sequence length="188" mass="20292">MRAPRGGTSAPLDPSHSEAKRNAPPICPPPSCTEQSRTSSITCHPGRVIYPLHLHLRAAPAGGWRRVDACMHACARGPGWLLRWPVCMMHALSAGRRSSLSIYCTADVRNQRLCAAASKCDLAAAECAGRRAHRSAKGTPAGRRAARAAGDATRTNEDGMERSVWRRALAGGWCYCYSDQSIITWGDP</sequence>
<evidence type="ECO:0000313" key="3">
    <source>
        <dbReference type="Proteomes" id="UP000729402"/>
    </source>
</evidence>
<name>A0A8J5X4K0_ZIZPA</name>
<dbReference type="AlphaFoldDB" id="A0A8J5X4K0"/>
<organism evidence="2 3">
    <name type="scientific">Zizania palustris</name>
    <name type="common">Northern wild rice</name>
    <dbReference type="NCBI Taxonomy" id="103762"/>
    <lineage>
        <taxon>Eukaryota</taxon>
        <taxon>Viridiplantae</taxon>
        <taxon>Streptophyta</taxon>
        <taxon>Embryophyta</taxon>
        <taxon>Tracheophyta</taxon>
        <taxon>Spermatophyta</taxon>
        <taxon>Magnoliopsida</taxon>
        <taxon>Liliopsida</taxon>
        <taxon>Poales</taxon>
        <taxon>Poaceae</taxon>
        <taxon>BOP clade</taxon>
        <taxon>Oryzoideae</taxon>
        <taxon>Oryzeae</taxon>
        <taxon>Zizaniinae</taxon>
        <taxon>Zizania</taxon>
    </lineage>
</organism>
<comment type="caution">
    <text evidence="2">The sequence shown here is derived from an EMBL/GenBank/DDBJ whole genome shotgun (WGS) entry which is preliminary data.</text>
</comment>
<dbReference type="Proteomes" id="UP000729402">
    <property type="component" value="Unassembled WGS sequence"/>
</dbReference>
<gene>
    <name evidence="2" type="ORF">GUJ93_ZPchr0013g36309</name>
</gene>